<evidence type="ECO:0000256" key="4">
    <source>
        <dbReference type="ARBA" id="ARBA00023163"/>
    </source>
</evidence>
<organism evidence="7 8">
    <name type="scientific">Fibrella aestuarina BUZ 2</name>
    <dbReference type="NCBI Taxonomy" id="1166018"/>
    <lineage>
        <taxon>Bacteria</taxon>
        <taxon>Pseudomonadati</taxon>
        <taxon>Bacteroidota</taxon>
        <taxon>Cytophagia</taxon>
        <taxon>Cytophagales</taxon>
        <taxon>Spirosomataceae</taxon>
        <taxon>Fibrella</taxon>
    </lineage>
</organism>
<dbReference type="Pfam" id="PF08281">
    <property type="entry name" value="Sigma70_r4_2"/>
    <property type="match status" value="1"/>
</dbReference>
<dbReference type="STRING" id="1166018.FAES_4339"/>
<dbReference type="NCBIfam" id="TIGR02937">
    <property type="entry name" value="sigma70-ECF"/>
    <property type="match status" value="1"/>
</dbReference>
<comment type="similarity">
    <text evidence="1">Belongs to the sigma-70 factor family. ECF subfamily.</text>
</comment>
<dbReference type="Gene3D" id="1.10.10.10">
    <property type="entry name" value="Winged helix-like DNA-binding domain superfamily/Winged helix DNA-binding domain"/>
    <property type="match status" value="1"/>
</dbReference>
<gene>
    <name evidence="7" type="ORF">FAES_4339</name>
</gene>
<dbReference type="InterPro" id="IPR013249">
    <property type="entry name" value="RNA_pol_sigma70_r4_t2"/>
</dbReference>
<feature type="domain" description="RNA polymerase sigma factor 70 region 4 type 2" evidence="6">
    <location>
        <begin position="141"/>
        <end position="193"/>
    </location>
</feature>
<dbReference type="PANTHER" id="PTHR43133">
    <property type="entry name" value="RNA POLYMERASE ECF-TYPE SIGMA FACTO"/>
    <property type="match status" value="1"/>
</dbReference>
<dbReference type="PANTHER" id="PTHR43133:SF46">
    <property type="entry name" value="RNA POLYMERASE SIGMA-70 FACTOR ECF SUBFAMILY"/>
    <property type="match status" value="1"/>
</dbReference>
<dbReference type="InterPro" id="IPR013324">
    <property type="entry name" value="RNA_pol_sigma_r3/r4-like"/>
</dbReference>
<dbReference type="InterPro" id="IPR039425">
    <property type="entry name" value="RNA_pol_sigma-70-like"/>
</dbReference>
<dbReference type="HOGENOM" id="CLU_047691_4_1_10"/>
<dbReference type="Proteomes" id="UP000011058">
    <property type="component" value="Chromosome"/>
</dbReference>
<dbReference type="Pfam" id="PF04542">
    <property type="entry name" value="Sigma70_r2"/>
    <property type="match status" value="1"/>
</dbReference>
<dbReference type="GO" id="GO:0003677">
    <property type="term" value="F:DNA binding"/>
    <property type="evidence" value="ECO:0007669"/>
    <property type="project" value="InterPro"/>
</dbReference>
<evidence type="ECO:0000256" key="1">
    <source>
        <dbReference type="ARBA" id="ARBA00010641"/>
    </source>
</evidence>
<protein>
    <submittedName>
        <fullName evidence="7">RNA polymerase, sigma-24 subunit, ECF subfamily</fullName>
    </submittedName>
</protein>
<dbReference type="InterPro" id="IPR036388">
    <property type="entry name" value="WH-like_DNA-bd_sf"/>
</dbReference>
<evidence type="ECO:0000313" key="8">
    <source>
        <dbReference type="Proteomes" id="UP000011058"/>
    </source>
</evidence>
<dbReference type="EMBL" id="HE796683">
    <property type="protein sequence ID" value="CCH02338.1"/>
    <property type="molecule type" value="Genomic_DNA"/>
</dbReference>
<dbReference type="RefSeq" id="WP_015333437.1">
    <property type="nucleotide sequence ID" value="NC_020054.1"/>
</dbReference>
<accession>I0KDY5</accession>
<evidence type="ECO:0000256" key="2">
    <source>
        <dbReference type="ARBA" id="ARBA00023015"/>
    </source>
</evidence>
<evidence type="ECO:0000256" key="3">
    <source>
        <dbReference type="ARBA" id="ARBA00023082"/>
    </source>
</evidence>
<dbReference type="Gene3D" id="1.10.1740.10">
    <property type="match status" value="1"/>
</dbReference>
<keyword evidence="4" id="KW-0804">Transcription</keyword>
<dbReference type="PATRIC" id="fig|1166018.3.peg.1296"/>
<dbReference type="eggNOG" id="COG1595">
    <property type="taxonomic scope" value="Bacteria"/>
</dbReference>
<keyword evidence="8" id="KW-1185">Reference proteome</keyword>
<evidence type="ECO:0000259" key="6">
    <source>
        <dbReference type="Pfam" id="PF08281"/>
    </source>
</evidence>
<sequence length="218" mass="25402">MPIFVINRSPQPDTPGAMPELSVEQRLWAGFMAGDETALNTLMTTHYRSLFRYGTRFSKDREFIKDAIQDLFLHLWERRTFLRKDVAIKPYLMASLRRAMHRNVPSGRPNLELGDEQEAFAFVFSVEEQFIQHETTFQRTQRMQQLLDTLPRRQKEVIYLKYFQELDRDHIAQVMDIAPQTVSNLLQLALRQLRQQGAAQLLMWLATALLATGTLATC</sequence>
<evidence type="ECO:0000259" key="5">
    <source>
        <dbReference type="Pfam" id="PF04542"/>
    </source>
</evidence>
<evidence type="ECO:0000313" key="7">
    <source>
        <dbReference type="EMBL" id="CCH02338.1"/>
    </source>
</evidence>
<dbReference type="GO" id="GO:0016987">
    <property type="term" value="F:sigma factor activity"/>
    <property type="evidence" value="ECO:0007669"/>
    <property type="project" value="UniProtKB-KW"/>
</dbReference>
<keyword evidence="2" id="KW-0805">Transcription regulation</keyword>
<dbReference type="InterPro" id="IPR013325">
    <property type="entry name" value="RNA_pol_sigma_r2"/>
</dbReference>
<dbReference type="SUPFAM" id="SSF88946">
    <property type="entry name" value="Sigma2 domain of RNA polymerase sigma factors"/>
    <property type="match status" value="1"/>
</dbReference>
<dbReference type="AlphaFoldDB" id="I0KDY5"/>
<name>I0KDY5_9BACT</name>
<keyword evidence="3" id="KW-0731">Sigma factor</keyword>
<dbReference type="InterPro" id="IPR014284">
    <property type="entry name" value="RNA_pol_sigma-70_dom"/>
</dbReference>
<dbReference type="InterPro" id="IPR007627">
    <property type="entry name" value="RNA_pol_sigma70_r2"/>
</dbReference>
<dbReference type="SUPFAM" id="SSF88659">
    <property type="entry name" value="Sigma3 and sigma4 domains of RNA polymerase sigma factors"/>
    <property type="match status" value="1"/>
</dbReference>
<reference evidence="7 8" key="1">
    <citation type="journal article" date="2012" name="J. Bacteriol.">
        <title>Genome Sequence of Fibrella aestuarina BUZ 2T, a Filamentous Marine Bacterium.</title>
        <authorList>
            <person name="Filippini M."/>
            <person name="Qi W."/>
            <person name="Blom J."/>
            <person name="Goesmann A."/>
            <person name="Smits T.H."/>
            <person name="Bagheri H.C."/>
        </authorList>
    </citation>
    <scope>NUCLEOTIDE SEQUENCE [LARGE SCALE GENOMIC DNA]</scope>
    <source>
        <strain evidence="8">BUZ 2T</strain>
    </source>
</reference>
<dbReference type="KEGG" id="fae:FAES_4339"/>
<feature type="domain" description="RNA polymerase sigma-70 region 2" evidence="5">
    <location>
        <begin position="42"/>
        <end position="103"/>
    </location>
</feature>
<dbReference type="GO" id="GO:0006352">
    <property type="term" value="P:DNA-templated transcription initiation"/>
    <property type="evidence" value="ECO:0007669"/>
    <property type="project" value="InterPro"/>
</dbReference>
<proteinExistence type="inferred from homology"/>